<protein>
    <submittedName>
        <fullName evidence="1">Uncharacterized protein</fullName>
    </submittedName>
</protein>
<reference evidence="1 2" key="1">
    <citation type="journal article" date="2016" name="Nat. Commun.">
        <title>Thousands of microbial genomes shed light on interconnected biogeochemical processes in an aquifer system.</title>
        <authorList>
            <person name="Anantharaman K."/>
            <person name="Brown C.T."/>
            <person name="Hug L.A."/>
            <person name="Sharon I."/>
            <person name="Castelle C.J."/>
            <person name="Probst A.J."/>
            <person name="Thomas B.C."/>
            <person name="Singh A."/>
            <person name="Wilkins M.J."/>
            <person name="Karaoz U."/>
            <person name="Brodie E.L."/>
            <person name="Williams K.H."/>
            <person name="Hubbard S.S."/>
            <person name="Banfield J.F."/>
        </authorList>
    </citation>
    <scope>NUCLEOTIDE SEQUENCE [LARGE SCALE GENOMIC DNA]</scope>
</reference>
<accession>A0A1G2BF27</accession>
<dbReference type="Proteomes" id="UP000176420">
    <property type="component" value="Unassembled WGS sequence"/>
</dbReference>
<organism evidence="1 2">
    <name type="scientific">Candidatus Kerfeldbacteria bacterium RIFOXYB2_FULL_38_14</name>
    <dbReference type="NCBI Taxonomy" id="1798547"/>
    <lineage>
        <taxon>Bacteria</taxon>
        <taxon>Candidatus Kerfeldiibacteriota</taxon>
    </lineage>
</organism>
<name>A0A1G2BF27_9BACT</name>
<comment type="caution">
    <text evidence="1">The sequence shown here is derived from an EMBL/GenBank/DDBJ whole genome shotgun (WGS) entry which is preliminary data.</text>
</comment>
<dbReference type="AlphaFoldDB" id="A0A1G2BF27"/>
<evidence type="ECO:0000313" key="2">
    <source>
        <dbReference type="Proteomes" id="UP000176420"/>
    </source>
</evidence>
<sequence>MKNEYTFFQAPEGGCKERKQQEDATSIENESSFEKYEQTHHKMAVLNLYFERFLQSDVHHAESIKQATDFSQSAPWRAEIENRFYNLARNIFDIDLKNDEALYKMYRASLIAYQLSEISANRQRLYLKEKKGIDLCQSTPEENGKRLFEIHTGRKPSGTIRISQQEGYFLCICEKDKDYIAMRKGHNDATNVLPAGGSYHRTFMLDVVGGIKLRLLLINACDEVVESNWEKRVVVHEKAHLLHDRLYGIDRSGSFLPEHLPEYKRLFDMQEYMEYGDNLDLCNPLFRPIKDELLAYIRDGSGAERIKASLFSPLYDHLFQACGNEQKSARDYVEAVVKAFSIAEKMFSTQDFSNFGTTHFEKFVEGNRAVLANRLSRVPLEAMSFVMAEAVIFYKKREEKLRQAAQPTDIDFDIVLEYEWEDHSIASKNFSKLFRAAQHYCTRVINNHISDPRSTQAIIDDIEQKIVAYKKAQRKLPRLTE</sequence>
<evidence type="ECO:0000313" key="1">
    <source>
        <dbReference type="EMBL" id="OGY87764.1"/>
    </source>
</evidence>
<dbReference type="EMBL" id="MHKI01000006">
    <property type="protein sequence ID" value="OGY87764.1"/>
    <property type="molecule type" value="Genomic_DNA"/>
</dbReference>
<proteinExistence type="predicted"/>
<gene>
    <name evidence="1" type="ORF">A2319_04970</name>
</gene>